<feature type="signal peptide" evidence="2">
    <location>
        <begin position="1"/>
        <end position="18"/>
    </location>
</feature>
<dbReference type="EMBL" id="JAAPAO010000043">
    <property type="protein sequence ID" value="KAF4675752.1"/>
    <property type="molecule type" value="Genomic_DNA"/>
</dbReference>
<keyword evidence="1" id="KW-0175">Coiled coil</keyword>
<sequence length="212" mass="24267">MFLFRIPLLFTTAILSSALRTARDAQMEKLTARIDDMEKELRENQVSLQSLQKSILERMDQVEELVKSSAIQLPGAITSTPYGECKYQPNPFGRRFDDATITLRASLLGKFEIRTDVDLLTVGSSEVFVLNQGYGQVTLKGKEHVKKYHPLFGLPDTVKEEIKKLVPDNVDDCRRLFTLIAQHPANGYRPGIDWLWSFLHNTVKRLQKVMRD</sequence>
<dbReference type="AlphaFoldDB" id="A0A7J6MVV6"/>
<keyword evidence="2" id="KW-0732">Signal</keyword>
<evidence type="ECO:0000313" key="3">
    <source>
        <dbReference type="EMBL" id="KAF4675752.1"/>
    </source>
</evidence>
<reference evidence="3 4" key="1">
    <citation type="submission" date="2020-04" db="EMBL/GenBank/DDBJ databases">
        <title>Perkinsus chesapeaki whole genome sequence.</title>
        <authorList>
            <person name="Bogema D.R."/>
        </authorList>
    </citation>
    <scope>NUCLEOTIDE SEQUENCE [LARGE SCALE GENOMIC DNA]</scope>
    <source>
        <strain evidence="3">ATCC PRA-425</strain>
    </source>
</reference>
<accession>A0A7J6MVV6</accession>
<dbReference type="Proteomes" id="UP000591131">
    <property type="component" value="Unassembled WGS sequence"/>
</dbReference>
<feature type="chain" id="PRO_5029672281" evidence="2">
    <location>
        <begin position="19"/>
        <end position="212"/>
    </location>
</feature>
<protein>
    <submittedName>
        <fullName evidence="3">Uncharacterized protein</fullName>
    </submittedName>
</protein>
<organism evidence="3 4">
    <name type="scientific">Perkinsus chesapeaki</name>
    <name type="common">Clam parasite</name>
    <name type="synonym">Perkinsus andrewsi</name>
    <dbReference type="NCBI Taxonomy" id="330153"/>
    <lineage>
        <taxon>Eukaryota</taxon>
        <taxon>Sar</taxon>
        <taxon>Alveolata</taxon>
        <taxon>Perkinsozoa</taxon>
        <taxon>Perkinsea</taxon>
        <taxon>Perkinsida</taxon>
        <taxon>Perkinsidae</taxon>
        <taxon>Perkinsus</taxon>
    </lineage>
</organism>
<gene>
    <name evidence="3" type="ORF">FOL47_007343</name>
</gene>
<evidence type="ECO:0000256" key="2">
    <source>
        <dbReference type="SAM" id="SignalP"/>
    </source>
</evidence>
<evidence type="ECO:0000313" key="4">
    <source>
        <dbReference type="Proteomes" id="UP000591131"/>
    </source>
</evidence>
<feature type="coiled-coil region" evidence="1">
    <location>
        <begin position="20"/>
        <end position="54"/>
    </location>
</feature>
<name>A0A7J6MVV6_PERCH</name>
<comment type="caution">
    <text evidence="3">The sequence shown here is derived from an EMBL/GenBank/DDBJ whole genome shotgun (WGS) entry which is preliminary data.</text>
</comment>
<proteinExistence type="predicted"/>
<keyword evidence="4" id="KW-1185">Reference proteome</keyword>
<evidence type="ECO:0000256" key="1">
    <source>
        <dbReference type="SAM" id="Coils"/>
    </source>
</evidence>